<dbReference type="GO" id="GO:0006508">
    <property type="term" value="P:proteolysis"/>
    <property type="evidence" value="ECO:0007669"/>
    <property type="project" value="InterPro"/>
</dbReference>
<dbReference type="Proteomes" id="UP000641853">
    <property type="component" value="Unassembled WGS sequence"/>
</dbReference>
<dbReference type="SUPFAM" id="SSF48403">
    <property type="entry name" value="Ankyrin repeat"/>
    <property type="match status" value="1"/>
</dbReference>
<dbReference type="PRINTS" id="PR00977">
    <property type="entry name" value="SCYTLDPTASE"/>
</dbReference>
<dbReference type="CDD" id="cd13426">
    <property type="entry name" value="Peptidase_G1"/>
    <property type="match status" value="1"/>
</dbReference>
<dbReference type="AlphaFoldDB" id="A0A8H6R2R7"/>
<dbReference type="SMART" id="SM00248">
    <property type="entry name" value="ANK"/>
    <property type="match status" value="3"/>
</dbReference>
<evidence type="ECO:0000259" key="3">
    <source>
        <dbReference type="PROSITE" id="PS51782"/>
    </source>
</evidence>
<dbReference type="InterPro" id="IPR013320">
    <property type="entry name" value="ConA-like_dom_sf"/>
</dbReference>
<dbReference type="PANTHER" id="PTHR37536:SF1">
    <property type="entry name" value="ASPERGILLOPEPSIN, PUTAITVE (AFU_ORTHOLOGUE AFUA_7G01200)"/>
    <property type="match status" value="1"/>
</dbReference>
<dbReference type="GO" id="GO:0070007">
    <property type="term" value="F:glutamic-type endopeptidase activity"/>
    <property type="evidence" value="ECO:0007669"/>
    <property type="project" value="InterPro"/>
</dbReference>
<gene>
    <name evidence="4" type="ORF">CNMCM7691_004699</name>
</gene>
<dbReference type="Gene3D" id="1.25.40.20">
    <property type="entry name" value="Ankyrin repeat-containing domain"/>
    <property type="match status" value="1"/>
</dbReference>
<comment type="caution">
    <text evidence="4">The sequence shown here is derived from an EMBL/GenBank/DDBJ whole genome shotgun (WGS) entry which is preliminary data.</text>
</comment>
<feature type="active site" description="Proton acceptor" evidence="1">
    <location>
        <position position="667"/>
    </location>
</feature>
<protein>
    <recommendedName>
        <fullName evidence="3">LysM domain-containing protein</fullName>
    </recommendedName>
</protein>
<reference evidence="4" key="1">
    <citation type="submission" date="2020-06" db="EMBL/GenBank/DDBJ databases">
        <title>Draft genome sequences of strains closely related to Aspergillus parafelis and Aspergillus hiratsukae.</title>
        <authorList>
            <person name="Dos Santos R.A.C."/>
            <person name="Rivero-Menendez O."/>
            <person name="Steenwyk J.L."/>
            <person name="Mead M.E."/>
            <person name="Goldman G.H."/>
            <person name="Alastruey-Izquierdo A."/>
            <person name="Rokas A."/>
        </authorList>
    </citation>
    <scope>NUCLEOTIDE SEQUENCE</scope>
    <source>
        <strain evidence="4">CNM-CM7691</strain>
    </source>
</reference>
<dbReference type="PROSITE" id="PS50297">
    <property type="entry name" value="ANK_REP_REGION"/>
    <property type="match status" value="1"/>
</dbReference>
<keyword evidence="5" id="KW-1185">Reference proteome</keyword>
<dbReference type="InterPro" id="IPR018392">
    <property type="entry name" value="LysM"/>
</dbReference>
<accession>A0A8H6R2R7</accession>
<proteinExistence type="predicted"/>
<evidence type="ECO:0000313" key="5">
    <source>
        <dbReference type="Proteomes" id="UP000641853"/>
    </source>
</evidence>
<dbReference type="InterPro" id="IPR036770">
    <property type="entry name" value="Ankyrin_rpt-contain_sf"/>
</dbReference>
<dbReference type="InterPro" id="IPR036779">
    <property type="entry name" value="LysM_dom_sf"/>
</dbReference>
<dbReference type="Gene3D" id="2.60.120.700">
    <property type="entry name" value="Peptidase G1"/>
    <property type="match status" value="2"/>
</dbReference>
<dbReference type="Gene3D" id="3.10.350.10">
    <property type="entry name" value="LysM domain"/>
    <property type="match status" value="2"/>
</dbReference>
<dbReference type="PANTHER" id="PTHR37536">
    <property type="entry name" value="PUTATIVE (AFU_ORTHOLOGUE AFUA_3G02970)-RELATED"/>
    <property type="match status" value="1"/>
</dbReference>
<dbReference type="CDD" id="cd00118">
    <property type="entry name" value="LysM"/>
    <property type="match status" value="1"/>
</dbReference>
<evidence type="ECO:0000256" key="1">
    <source>
        <dbReference type="PIRSR" id="PIRSR600250-50"/>
    </source>
</evidence>
<dbReference type="Pfam" id="PF01828">
    <property type="entry name" value="Peptidase_A4"/>
    <property type="match status" value="1"/>
</dbReference>
<dbReference type="PROSITE" id="PS50088">
    <property type="entry name" value="ANK_REPEAT"/>
    <property type="match status" value="1"/>
</dbReference>
<name>A0A8H6R2R7_9EURO</name>
<dbReference type="SUPFAM" id="SSF49899">
    <property type="entry name" value="Concanavalin A-like lectins/glucanases"/>
    <property type="match status" value="1"/>
</dbReference>
<evidence type="ECO:0000313" key="4">
    <source>
        <dbReference type="EMBL" id="KAF7184140.1"/>
    </source>
</evidence>
<dbReference type="SUPFAM" id="SSF54106">
    <property type="entry name" value="LysM domain"/>
    <property type="match status" value="1"/>
</dbReference>
<feature type="domain" description="LysM" evidence="3">
    <location>
        <begin position="165"/>
        <end position="213"/>
    </location>
</feature>
<feature type="domain" description="LysM" evidence="3">
    <location>
        <begin position="40"/>
        <end position="84"/>
    </location>
</feature>
<dbReference type="InterPro" id="IPR000250">
    <property type="entry name" value="Peptidase_G1"/>
</dbReference>
<dbReference type="PROSITE" id="PS51782">
    <property type="entry name" value="LYSM"/>
    <property type="match status" value="2"/>
</dbReference>
<dbReference type="EMBL" id="JACBAG010001669">
    <property type="protein sequence ID" value="KAF7184140.1"/>
    <property type="molecule type" value="Genomic_DNA"/>
</dbReference>
<dbReference type="InterPro" id="IPR002110">
    <property type="entry name" value="Ankyrin_rpt"/>
</dbReference>
<keyword evidence="2" id="KW-0040">ANK repeat</keyword>
<feature type="repeat" description="ANK" evidence="2">
    <location>
        <begin position="386"/>
        <end position="418"/>
    </location>
</feature>
<evidence type="ECO:0000256" key="2">
    <source>
        <dbReference type="PROSITE-ProRule" id="PRU00023"/>
    </source>
</evidence>
<sequence>MTTSKTTTTTTAITTTTSTSATSGWAPYPTQTGLISTCNAFYDVQSGDYCQGIVTAYGNFTLESILSMESTDCSGLRAGYYVCIGVAGSTTTTTAAPTSTTATTTANPYSPQQTGIAATSLQAGYYVCVGVSGSTTTTTTKALTTTTTASGPSPTQAGITADYETFYQAVSGDSCWTIVSEKYTYLTQDEFYAWNPAIGSTCSNLQAGYYYCVATKTVHAMPSTISTYNTDEEDGARDWDGTLHWDLQQHPLYKEGYRVRDILFVQRAFLAAISTGLRELVNCFLDCGAVAGFAFPVNEKHPLPVSLAIRQGYEEIFDLLIKHKARTCGGVECPIVEAVKYHRFHELRVLVRLGVCGHWDEALSLALDTRPMFDLMMENGVEIKKYGHVALYGAITEGKKDWVEFLISEGADPNLCLSTESVIGDGEKKYSSIYHAILHGHLDVCKFLIEHGVQPEEDDLQLAREKEYDEIVDILSGFSYVDVPEKEDLITSTLAASLQHVRGPDSFRPGRISGPLQKTYPGSISGQKQSDDALRKVTQASSSTNWAGAVISNSTPSATFSYVSATITIPTATATGDMSYQAALAWVGIDGATYTTAILQTGVNFYILNGEAYADPWCEWYPNFAMYYDELLVNPGDVIVASSATKSVSAPKGTATIKGLNAEWIVEDFQSNGAAVPFVGFDAVEFTGCVAEAAGVEFGVVNATVYDLVQDDTLLATATVMGDEEIVVTHI</sequence>
<dbReference type="InterPro" id="IPR038656">
    <property type="entry name" value="Peptidase_G1_sf"/>
</dbReference>
<organism evidence="4 5">
    <name type="scientific">Aspergillus felis</name>
    <dbReference type="NCBI Taxonomy" id="1287682"/>
    <lineage>
        <taxon>Eukaryota</taxon>
        <taxon>Fungi</taxon>
        <taxon>Dikarya</taxon>
        <taxon>Ascomycota</taxon>
        <taxon>Pezizomycotina</taxon>
        <taxon>Eurotiomycetes</taxon>
        <taxon>Eurotiomycetidae</taxon>
        <taxon>Eurotiales</taxon>
        <taxon>Aspergillaceae</taxon>
        <taxon>Aspergillus</taxon>
        <taxon>Aspergillus subgen. Fumigati</taxon>
    </lineage>
</organism>